<protein>
    <recommendedName>
        <fullName evidence="2">Ig-like domain-containing protein</fullName>
    </recommendedName>
</protein>
<organism evidence="3 4">
    <name type="scientific">Sinocyclocheilus anshuiensis</name>
    <dbReference type="NCBI Taxonomy" id="1608454"/>
    <lineage>
        <taxon>Eukaryota</taxon>
        <taxon>Metazoa</taxon>
        <taxon>Chordata</taxon>
        <taxon>Craniata</taxon>
        <taxon>Vertebrata</taxon>
        <taxon>Euteleostomi</taxon>
        <taxon>Actinopterygii</taxon>
        <taxon>Neopterygii</taxon>
        <taxon>Teleostei</taxon>
        <taxon>Ostariophysi</taxon>
        <taxon>Cypriniformes</taxon>
        <taxon>Cyprinidae</taxon>
        <taxon>Cyprininae</taxon>
        <taxon>Sinocyclocheilus</taxon>
    </lineage>
</organism>
<dbReference type="SUPFAM" id="SSF48726">
    <property type="entry name" value="Immunoglobulin"/>
    <property type="match status" value="2"/>
</dbReference>
<reference evidence="3" key="2">
    <citation type="submission" date="2025-09" db="UniProtKB">
        <authorList>
            <consortium name="Ensembl"/>
        </authorList>
    </citation>
    <scope>IDENTIFICATION</scope>
</reference>
<feature type="domain" description="Ig-like" evidence="2">
    <location>
        <begin position="101"/>
        <end position="189"/>
    </location>
</feature>
<dbReference type="SMART" id="SM00407">
    <property type="entry name" value="IGc1"/>
    <property type="match status" value="1"/>
</dbReference>
<accession>A0A671RU74</accession>
<dbReference type="Gene3D" id="2.60.40.10">
    <property type="entry name" value="Immunoglobulins"/>
    <property type="match status" value="2"/>
</dbReference>
<dbReference type="Pfam" id="PF07654">
    <property type="entry name" value="C1-set"/>
    <property type="match status" value="1"/>
</dbReference>
<evidence type="ECO:0000313" key="4">
    <source>
        <dbReference type="Proteomes" id="UP000472260"/>
    </source>
</evidence>
<dbReference type="Ensembl" id="ENSSANT00000092467.1">
    <property type="protein sequence ID" value="ENSSANP00000087016.1"/>
    <property type="gene ID" value="ENSSANG00000043082.1"/>
</dbReference>
<dbReference type="InterPro" id="IPR007110">
    <property type="entry name" value="Ig-like_dom"/>
</dbReference>
<dbReference type="InterPro" id="IPR003597">
    <property type="entry name" value="Ig_C1-set"/>
</dbReference>
<sequence>MSVNISCNYKPATDSDDIVELKTNGTLCCSAMNSNKLWIYRPCRNHFRFIWIPETVQMAFEISNLQINDTGTYKCVVTRAIPPPSVLLREERTFVQVIARPVVSVSHVRALGGFPTILCSSEGFYPSALEQLWMRNGEFQNASLTHSTTKTNPDGSFTLHSYLNISDCVTYSCWVNHSSLSQPIILHMSPDCYGNRGITYFYLKYIIALNTIVRAHHRSHVRVNVTPEPDLQSHLQYDIYSLLGDHRPVPCSPVRVRSSPQ</sequence>
<evidence type="ECO:0000259" key="2">
    <source>
        <dbReference type="PROSITE" id="PS50835"/>
    </source>
</evidence>
<dbReference type="InterPro" id="IPR003006">
    <property type="entry name" value="Ig/MHC_CS"/>
</dbReference>
<dbReference type="PROSITE" id="PS00290">
    <property type="entry name" value="IG_MHC"/>
    <property type="match status" value="1"/>
</dbReference>
<keyword evidence="1" id="KW-0393">Immunoglobulin domain</keyword>
<dbReference type="InterPro" id="IPR036179">
    <property type="entry name" value="Ig-like_dom_sf"/>
</dbReference>
<dbReference type="InterPro" id="IPR013783">
    <property type="entry name" value="Ig-like_fold"/>
</dbReference>
<dbReference type="Proteomes" id="UP000472260">
    <property type="component" value="Unassembled WGS sequence"/>
</dbReference>
<evidence type="ECO:0000313" key="3">
    <source>
        <dbReference type="Ensembl" id="ENSSANP00000087016.1"/>
    </source>
</evidence>
<dbReference type="PANTHER" id="PTHR19944">
    <property type="entry name" value="MHC CLASS II-RELATED"/>
    <property type="match status" value="1"/>
</dbReference>
<evidence type="ECO:0000256" key="1">
    <source>
        <dbReference type="ARBA" id="ARBA00023319"/>
    </source>
</evidence>
<feature type="domain" description="Ig-like" evidence="2">
    <location>
        <begin position="11"/>
        <end position="95"/>
    </location>
</feature>
<dbReference type="InterPro" id="IPR050160">
    <property type="entry name" value="MHC/Immunoglobulin"/>
</dbReference>
<dbReference type="PANTHER" id="PTHR19944:SF106">
    <property type="entry name" value="TYROSINE-PROTEIN PHOSPHATASE NON-RECEPTOR TYPE SUBSTRATE 1"/>
    <property type="match status" value="1"/>
</dbReference>
<proteinExistence type="predicted"/>
<dbReference type="AlphaFoldDB" id="A0A671RU74"/>
<name>A0A671RU74_9TELE</name>
<dbReference type="PROSITE" id="PS50835">
    <property type="entry name" value="IG_LIKE"/>
    <property type="match status" value="2"/>
</dbReference>
<reference evidence="3" key="1">
    <citation type="submission" date="2025-08" db="UniProtKB">
        <authorList>
            <consortium name="Ensembl"/>
        </authorList>
    </citation>
    <scope>IDENTIFICATION</scope>
</reference>
<keyword evidence="4" id="KW-1185">Reference proteome</keyword>